<dbReference type="GO" id="GO:0006979">
    <property type="term" value="P:response to oxidative stress"/>
    <property type="evidence" value="ECO:0007669"/>
    <property type="project" value="InterPro"/>
</dbReference>
<dbReference type="PANTHER" id="PTHR42830:SF1">
    <property type="entry name" value="OSMOTICALLY INDUCIBLE FAMILY PROTEIN"/>
    <property type="match status" value="1"/>
</dbReference>
<gene>
    <name evidence="1" type="ORF">RB653_007185</name>
</gene>
<organism evidence="1 2">
    <name type="scientific">Dictyostelium firmibasis</name>
    <dbReference type="NCBI Taxonomy" id="79012"/>
    <lineage>
        <taxon>Eukaryota</taxon>
        <taxon>Amoebozoa</taxon>
        <taxon>Evosea</taxon>
        <taxon>Eumycetozoa</taxon>
        <taxon>Dictyostelia</taxon>
        <taxon>Dictyosteliales</taxon>
        <taxon>Dictyosteliaceae</taxon>
        <taxon>Dictyostelium</taxon>
    </lineage>
</organism>
<dbReference type="NCBIfam" id="TIGR03562">
    <property type="entry name" value="osmo_induc_OsmC"/>
    <property type="match status" value="1"/>
</dbReference>
<accession>A0AAN7TLC9</accession>
<dbReference type="EMBL" id="JAVFKY010000005">
    <property type="protein sequence ID" value="KAK5576047.1"/>
    <property type="molecule type" value="Genomic_DNA"/>
</dbReference>
<dbReference type="InterPro" id="IPR003718">
    <property type="entry name" value="OsmC/Ohr_fam"/>
</dbReference>
<dbReference type="InterPro" id="IPR019904">
    <property type="entry name" value="Peroxiredoxin_OsmC"/>
</dbReference>
<dbReference type="Pfam" id="PF02566">
    <property type="entry name" value="OsmC"/>
    <property type="match status" value="1"/>
</dbReference>
<dbReference type="GO" id="GO:0004601">
    <property type="term" value="F:peroxidase activity"/>
    <property type="evidence" value="ECO:0007669"/>
    <property type="project" value="InterPro"/>
</dbReference>
<reference evidence="1 2" key="1">
    <citation type="submission" date="2023-11" db="EMBL/GenBank/DDBJ databases">
        <title>Dfirmibasis_genome.</title>
        <authorList>
            <person name="Edelbroek B."/>
            <person name="Kjellin J."/>
            <person name="Jerlstrom-Hultqvist J."/>
            <person name="Soderbom F."/>
        </authorList>
    </citation>
    <scope>NUCLEOTIDE SEQUENCE [LARGE SCALE GENOMIC DNA]</scope>
    <source>
        <strain evidence="1 2">TNS-C-14</strain>
    </source>
</reference>
<protein>
    <submittedName>
        <fullName evidence="1">Uncharacterized protein</fullName>
    </submittedName>
</protein>
<dbReference type="Gene3D" id="3.30.300.20">
    <property type="match status" value="1"/>
</dbReference>
<sequence>MSVSNKILGSAKSIWGKGGFFNGSGIVTSTSSKALNAKLETPASAKNFILNSPNKFVDNENYTNPEDLLCASHTACLVITFSSILGKYKYEATHIEADAKCTMEIRPSGFIVTNMDLHLNAIIPNIEIKKFEELALMAKEACPISKLMSGNVNISLKSTLNKTDC</sequence>
<dbReference type="InterPro" id="IPR015946">
    <property type="entry name" value="KH_dom-like_a/b"/>
</dbReference>
<name>A0AAN7TLC9_9MYCE</name>
<keyword evidence="2" id="KW-1185">Reference proteome</keyword>
<proteinExistence type="predicted"/>
<evidence type="ECO:0000313" key="2">
    <source>
        <dbReference type="Proteomes" id="UP001344447"/>
    </source>
</evidence>
<dbReference type="PANTHER" id="PTHR42830">
    <property type="entry name" value="OSMOTICALLY INDUCIBLE FAMILY PROTEIN"/>
    <property type="match status" value="1"/>
</dbReference>
<dbReference type="Proteomes" id="UP001344447">
    <property type="component" value="Unassembled WGS sequence"/>
</dbReference>
<dbReference type="SUPFAM" id="SSF82784">
    <property type="entry name" value="OsmC-like"/>
    <property type="match status" value="1"/>
</dbReference>
<dbReference type="InterPro" id="IPR036102">
    <property type="entry name" value="OsmC/Ohrsf"/>
</dbReference>
<dbReference type="InterPro" id="IPR052707">
    <property type="entry name" value="OsmC_Ohr_Peroxiredoxin"/>
</dbReference>
<comment type="caution">
    <text evidence="1">The sequence shown here is derived from an EMBL/GenBank/DDBJ whole genome shotgun (WGS) entry which is preliminary data.</text>
</comment>
<dbReference type="AlphaFoldDB" id="A0AAN7TLC9"/>
<evidence type="ECO:0000313" key="1">
    <source>
        <dbReference type="EMBL" id="KAK5576047.1"/>
    </source>
</evidence>